<dbReference type="RefSeq" id="WP_203380836.1">
    <property type="nucleotide sequence ID" value="NZ_JAENHP010000016.1"/>
</dbReference>
<gene>
    <name evidence="3" type="ORF">JIG36_35715</name>
</gene>
<name>A0ABS2ALW7_9ACTN</name>
<reference evidence="3 4" key="1">
    <citation type="submission" date="2021-01" db="EMBL/GenBank/DDBJ databases">
        <title>Actinoplanes sp. nov. LDG1-06 isolated from lichen.</title>
        <authorList>
            <person name="Saeng-In P."/>
            <person name="Phongsopitanun W."/>
            <person name="Kanchanasin P."/>
            <person name="Yuki M."/>
            <person name="Kudo T."/>
            <person name="Ohkuma M."/>
            <person name="Tanasupawat S."/>
        </authorList>
    </citation>
    <scope>NUCLEOTIDE SEQUENCE [LARGE SCALE GENOMIC DNA]</scope>
    <source>
        <strain evidence="3 4">LDG1-06</strain>
    </source>
</reference>
<evidence type="ECO:0000256" key="2">
    <source>
        <dbReference type="SAM" id="Phobius"/>
    </source>
</evidence>
<evidence type="ECO:0000256" key="1">
    <source>
        <dbReference type="SAM" id="MobiDB-lite"/>
    </source>
</evidence>
<dbReference type="Proteomes" id="UP000632138">
    <property type="component" value="Unassembled WGS sequence"/>
</dbReference>
<keyword evidence="4" id="KW-1185">Reference proteome</keyword>
<dbReference type="EMBL" id="JAENHP010000016">
    <property type="protein sequence ID" value="MBM2620862.1"/>
    <property type="molecule type" value="Genomic_DNA"/>
</dbReference>
<protein>
    <submittedName>
        <fullName evidence="3">Uncharacterized protein</fullName>
    </submittedName>
</protein>
<keyword evidence="2" id="KW-0472">Membrane</keyword>
<accession>A0ABS2ALW7</accession>
<keyword evidence="2" id="KW-0812">Transmembrane</keyword>
<sequence>MASHRDDDEPSAGTRRARMTLRIAVAVSVVLIGATALFVVLTREPGEKPSPAALPGVWNPPPLSVPDASEPPSEDPTPTPAATTPARKRTTPPATRKPAVTPALTVTQQDVPAVVDLAAQGARDWVHWGLADPGSVNRRSGGTGEIKDLDITGGHNRYDNNPQSFTWTGGAPTAATGPSPTGLYVCQPGGSFAVSVSAAPAIRTLRLYAGVWAAKGQLTATLAGRTVTATLENPQTNGTAVFILKFRAPAGETLRVTWVNAVQHHPTCGNVDIQAAALS</sequence>
<feature type="transmembrane region" description="Helical" evidence="2">
    <location>
        <begin position="21"/>
        <end position="41"/>
    </location>
</feature>
<feature type="region of interest" description="Disordered" evidence="1">
    <location>
        <begin position="48"/>
        <end position="105"/>
    </location>
</feature>
<feature type="region of interest" description="Disordered" evidence="1">
    <location>
        <begin position="150"/>
        <end position="173"/>
    </location>
</feature>
<feature type="compositionally biased region" description="Low complexity" evidence="1">
    <location>
        <begin position="80"/>
        <end position="103"/>
    </location>
</feature>
<organism evidence="3 4">
    <name type="scientific">Paractinoplanes ovalisporus</name>
    <dbReference type="NCBI Taxonomy" id="2810368"/>
    <lineage>
        <taxon>Bacteria</taxon>
        <taxon>Bacillati</taxon>
        <taxon>Actinomycetota</taxon>
        <taxon>Actinomycetes</taxon>
        <taxon>Micromonosporales</taxon>
        <taxon>Micromonosporaceae</taxon>
        <taxon>Paractinoplanes</taxon>
    </lineage>
</organism>
<evidence type="ECO:0000313" key="4">
    <source>
        <dbReference type="Proteomes" id="UP000632138"/>
    </source>
</evidence>
<comment type="caution">
    <text evidence="3">The sequence shown here is derived from an EMBL/GenBank/DDBJ whole genome shotgun (WGS) entry which is preliminary data.</text>
</comment>
<keyword evidence="2" id="KW-1133">Transmembrane helix</keyword>
<proteinExistence type="predicted"/>
<evidence type="ECO:0000313" key="3">
    <source>
        <dbReference type="EMBL" id="MBM2620862.1"/>
    </source>
</evidence>